<gene>
    <name evidence="1" type="ORF">HD601_004059</name>
</gene>
<name>A0A7W9GSZ2_9ACTN</name>
<protein>
    <recommendedName>
        <fullName evidence="3">DUF2191 domain-containing protein</fullName>
    </recommendedName>
</protein>
<dbReference type="Proteomes" id="UP000542813">
    <property type="component" value="Unassembled WGS sequence"/>
</dbReference>
<accession>A0A7W9GSZ2</accession>
<evidence type="ECO:0000313" key="2">
    <source>
        <dbReference type="Proteomes" id="UP000542813"/>
    </source>
</evidence>
<keyword evidence="2" id="KW-1185">Reference proteome</keyword>
<sequence>MTDLVARAKALAARRGRTLTSLMEDALRAVLEREGNPAKRSAVELPIGSGRLRPGVSLNDNVSLRDLMDDLG</sequence>
<dbReference type="EMBL" id="JACHMM010000001">
    <property type="protein sequence ID" value="MBB5789484.1"/>
    <property type="molecule type" value="Genomic_DNA"/>
</dbReference>
<proteinExistence type="predicted"/>
<evidence type="ECO:0008006" key="3">
    <source>
        <dbReference type="Google" id="ProtNLM"/>
    </source>
</evidence>
<reference evidence="1 2" key="1">
    <citation type="submission" date="2020-08" db="EMBL/GenBank/DDBJ databases">
        <title>Sequencing the genomes of 1000 actinobacteria strains.</title>
        <authorList>
            <person name="Klenk H.-P."/>
        </authorList>
    </citation>
    <scope>NUCLEOTIDE SEQUENCE [LARGE SCALE GENOMIC DNA]</scope>
    <source>
        <strain evidence="1 2">DSM 102122</strain>
    </source>
</reference>
<dbReference type="AlphaFoldDB" id="A0A7W9GSZ2"/>
<evidence type="ECO:0000313" key="1">
    <source>
        <dbReference type="EMBL" id="MBB5789484.1"/>
    </source>
</evidence>
<dbReference type="RefSeq" id="WP_343076433.1">
    <property type="nucleotide sequence ID" value="NZ_JACHMM010000001.1"/>
</dbReference>
<comment type="caution">
    <text evidence="1">The sequence shown here is derived from an EMBL/GenBank/DDBJ whole genome shotgun (WGS) entry which is preliminary data.</text>
</comment>
<organism evidence="1 2">
    <name type="scientific">Jiangella mangrovi</name>
    <dbReference type="NCBI Taxonomy" id="1524084"/>
    <lineage>
        <taxon>Bacteria</taxon>
        <taxon>Bacillati</taxon>
        <taxon>Actinomycetota</taxon>
        <taxon>Actinomycetes</taxon>
        <taxon>Jiangellales</taxon>
        <taxon>Jiangellaceae</taxon>
        <taxon>Jiangella</taxon>
    </lineage>
</organism>